<dbReference type="PROSITE" id="PS51352">
    <property type="entry name" value="THIOREDOXIN_2"/>
    <property type="match status" value="1"/>
</dbReference>
<comment type="subcellular location">
    <subcellularLocation>
        <location evidence="1 7">Periplasm</location>
    </subcellularLocation>
</comment>
<keyword evidence="5 7" id="KW-1015">Disulfide bond</keyword>
<gene>
    <name evidence="11" type="ORF">Q4535_08790</name>
</gene>
<organism evidence="11 12">
    <name type="scientific">Cobetia amphilecti</name>
    <dbReference type="NCBI Taxonomy" id="1055104"/>
    <lineage>
        <taxon>Bacteria</taxon>
        <taxon>Pseudomonadati</taxon>
        <taxon>Pseudomonadota</taxon>
        <taxon>Gammaproteobacteria</taxon>
        <taxon>Oceanospirillales</taxon>
        <taxon>Halomonadaceae</taxon>
        <taxon>Cobetia</taxon>
    </lineage>
</organism>
<reference evidence="11" key="1">
    <citation type="submission" date="2023-07" db="EMBL/GenBank/DDBJ databases">
        <title>Genome content predicts the carbon catabolic preferences of heterotrophic bacteria.</title>
        <authorList>
            <person name="Gralka M."/>
        </authorList>
    </citation>
    <scope>NUCLEOTIDE SEQUENCE</scope>
    <source>
        <strain evidence="11">C2R13</strain>
    </source>
</reference>
<comment type="similarity">
    <text evidence="2">Belongs to the thioredoxin family. DsbA subfamily.</text>
</comment>
<feature type="signal peptide" evidence="9">
    <location>
        <begin position="1"/>
        <end position="21"/>
    </location>
</feature>
<dbReference type="AlphaFoldDB" id="A0AAP4WXF1"/>
<dbReference type="GO" id="GO:0016491">
    <property type="term" value="F:oxidoreductase activity"/>
    <property type="evidence" value="ECO:0007669"/>
    <property type="project" value="InterPro"/>
</dbReference>
<dbReference type="Gene3D" id="3.40.30.10">
    <property type="entry name" value="Glutaredoxin"/>
    <property type="match status" value="1"/>
</dbReference>
<dbReference type="EMBL" id="JAUORK010000009">
    <property type="protein sequence ID" value="MDO6672217.1"/>
    <property type="molecule type" value="Genomic_DNA"/>
</dbReference>
<feature type="chain" id="PRO_5043034569" description="Thiol:disulfide interchange protein" evidence="9">
    <location>
        <begin position="22"/>
        <end position="214"/>
    </location>
</feature>
<evidence type="ECO:0000256" key="3">
    <source>
        <dbReference type="ARBA" id="ARBA00022729"/>
    </source>
</evidence>
<evidence type="ECO:0000256" key="7">
    <source>
        <dbReference type="PIRNR" id="PIRNR001488"/>
    </source>
</evidence>
<dbReference type="CDD" id="cd03019">
    <property type="entry name" value="DsbA_DsbA"/>
    <property type="match status" value="1"/>
</dbReference>
<dbReference type="InterPro" id="IPR050824">
    <property type="entry name" value="Thiol_disulfide_DsbA"/>
</dbReference>
<keyword evidence="3 9" id="KW-0732">Signal</keyword>
<evidence type="ECO:0000256" key="1">
    <source>
        <dbReference type="ARBA" id="ARBA00004418"/>
    </source>
</evidence>
<evidence type="ECO:0000256" key="8">
    <source>
        <dbReference type="PIRSR" id="PIRSR001488-1"/>
    </source>
</evidence>
<dbReference type="PANTHER" id="PTHR35891">
    <property type="entry name" value="THIOL:DISULFIDE INTERCHANGE PROTEIN DSBA"/>
    <property type="match status" value="1"/>
</dbReference>
<evidence type="ECO:0000256" key="4">
    <source>
        <dbReference type="ARBA" id="ARBA00022764"/>
    </source>
</evidence>
<protein>
    <recommendedName>
        <fullName evidence="7">Thiol:disulfide interchange protein</fullName>
    </recommendedName>
</protein>
<dbReference type="InterPro" id="IPR023205">
    <property type="entry name" value="DsbA/DsbL"/>
</dbReference>
<evidence type="ECO:0000256" key="5">
    <source>
        <dbReference type="ARBA" id="ARBA00023157"/>
    </source>
</evidence>
<sequence>MKWKPLLTLVAGLGLSASVFAAEAGKDYQVLDEPVKTDAPAGNVEVVEAFWYGCPHCYKLESSLEPWVDELPSDVTFNRLPATMGQDWVKHAYAFYAAKDLGILDETHKAFFDAIHQDHQRLTDPDDIAKFYSDYGVSEEDAKKSLTSFGVKSQVNQAHAQMRAYKIMGVPALIVDGRYVISPSTAGSLQNMLKITDELVEQVRGEKAGSKDAA</sequence>
<dbReference type="RefSeq" id="WP_303593864.1">
    <property type="nucleotide sequence ID" value="NZ_JAUORK010000009.1"/>
</dbReference>
<dbReference type="PIRSF" id="PIRSF001488">
    <property type="entry name" value="Tdi_protein"/>
    <property type="match status" value="1"/>
</dbReference>
<dbReference type="Proteomes" id="UP001170481">
    <property type="component" value="Unassembled WGS sequence"/>
</dbReference>
<evidence type="ECO:0000256" key="9">
    <source>
        <dbReference type="SAM" id="SignalP"/>
    </source>
</evidence>
<dbReference type="InterPro" id="IPR013766">
    <property type="entry name" value="Thioredoxin_domain"/>
</dbReference>
<feature type="domain" description="Thioredoxin" evidence="10">
    <location>
        <begin position="11"/>
        <end position="201"/>
    </location>
</feature>
<keyword evidence="6" id="KW-0676">Redox-active center</keyword>
<name>A0AAP4WXF1_9GAMM</name>
<evidence type="ECO:0000256" key="2">
    <source>
        <dbReference type="ARBA" id="ARBA00005791"/>
    </source>
</evidence>
<evidence type="ECO:0000256" key="6">
    <source>
        <dbReference type="ARBA" id="ARBA00023284"/>
    </source>
</evidence>
<evidence type="ECO:0000313" key="12">
    <source>
        <dbReference type="Proteomes" id="UP001170481"/>
    </source>
</evidence>
<evidence type="ECO:0000313" key="11">
    <source>
        <dbReference type="EMBL" id="MDO6672217.1"/>
    </source>
</evidence>
<dbReference type="Pfam" id="PF01323">
    <property type="entry name" value="DSBA"/>
    <property type="match status" value="1"/>
</dbReference>
<keyword evidence="4 7" id="KW-0574">Periplasm</keyword>
<dbReference type="GO" id="GO:0042597">
    <property type="term" value="C:periplasmic space"/>
    <property type="evidence" value="ECO:0007669"/>
    <property type="project" value="UniProtKB-SubCell"/>
</dbReference>
<proteinExistence type="inferred from homology"/>
<feature type="disulfide bond" description="Redox-active" evidence="8">
    <location>
        <begin position="54"/>
        <end position="57"/>
    </location>
</feature>
<dbReference type="InterPro" id="IPR036249">
    <property type="entry name" value="Thioredoxin-like_sf"/>
</dbReference>
<dbReference type="InterPro" id="IPR001853">
    <property type="entry name" value="DSBA-like_thioredoxin_dom"/>
</dbReference>
<dbReference type="SUPFAM" id="SSF52833">
    <property type="entry name" value="Thioredoxin-like"/>
    <property type="match status" value="1"/>
</dbReference>
<comment type="caution">
    <text evidence="11">The sequence shown here is derived from an EMBL/GenBank/DDBJ whole genome shotgun (WGS) entry which is preliminary data.</text>
</comment>
<accession>A0AAP4WXF1</accession>
<evidence type="ECO:0000259" key="10">
    <source>
        <dbReference type="PROSITE" id="PS51352"/>
    </source>
</evidence>
<dbReference type="PANTHER" id="PTHR35891:SF2">
    <property type="entry name" value="THIOL:DISULFIDE INTERCHANGE PROTEIN DSBA"/>
    <property type="match status" value="1"/>
</dbReference>